<reference evidence="2" key="1">
    <citation type="submission" date="2016-10" db="EMBL/GenBank/DDBJ databases">
        <title>Sequence of Gallionella enrichment culture.</title>
        <authorList>
            <person name="Poehlein A."/>
            <person name="Muehling M."/>
            <person name="Daniel R."/>
        </authorList>
    </citation>
    <scope>NUCLEOTIDE SEQUENCE</scope>
</reference>
<protein>
    <submittedName>
        <fullName evidence="2">Uncharacterized protein</fullName>
    </submittedName>
</protein>
<evidence type="ECO:0000313" key="2">
    <source>
        <dbReference type="EMBL" id="OIQ64021.1"/>
    </source>
</evidence>
<accession>A0A1J5PKG2</accession>
<feature type="compositionally biased region" description="Basic and acidic residues" evidence="1">
    <location>
        <begin position="46"/>
        <end position="65"/>
    </location>
</feature>
<evidence type="ECO:0000256" key="1">
    <source>
        <dbReference type="SAM" id="MobiDB-lite"/>
    </source>
</evidence>
<comment type="caution">
    <text evidence="2">The sequence shown here is derived from an EMBL/GenBank/DDBJ whole genome shotgun (WGS) entry which is preliminary data.</text>
</comment>
<feature type="compositionally biased region" description="Low complexity" evidence="1">
    <location>
        <begin position="66"/>
        <end position="76"/>
    </location>
</feature>
<feature type="region of interest" description="Disordered" evidence="1">
    <location>
        <begin position="46"/>
        <end position="95"/>
    </location>
</feature>
<sequence length="95" mass="10139">MRLEPGALGIAVHVGLVIAAEINHPHDMLLLQGFAQAFVGRALEHEDSGRDLHRAGDDGLRRLEEQGGQEQDGQHGSLRATRAGRRPGGMSTDPG</sequence>
<gene>
    <name evidence="2" type="ORF">GALL_544330</name>
</gene>
<name>A0A1J5PKG2_9ZZZZ</name>
<organism evidence="2">
    <name type="scientific">mine drainage metagenome</name>
    <dbReference type="NCBI Taxonomy" id="410659"/>
    <lineage>
        <taxon>unclassified sequences</taxon>
        <taxon>metagenomes</taxon>
        <taxon>ecological metagenomes</taxon>
    </lineage>
</organism>
<dbReference type="EMBL" id="MLJW01008485">
    <property type="protein sequence ID" value="OIQ64021.1"/>
    <property type="molecule type" value="Genomic_DNA"/>
</dbReference>
<dbReference type="AlphaFoldDB" id="A0A1J5PKG2"/>
<proteinExistence type="predicted"/>